<dbReference type="AlphaFoldDB" id="A0AAV4WPY9"/>
<evidence type="ECO:0000313" key="2">
    <source>
        <dbReference type="Proteomes" id="UP001054945"/>
    </source>
</evidence>
<dbReference type="EMBL" id="BPLR01016598">
    <property type="protein sequence ID" value="GIY84981.1"/>
    <property type="molecule type" value="Genomic_DNA"/>
</dbReference>
<comment type="caution">
    <text evidence="1">The sequence shown here is derived from an EMBL/GenBank/DDBJ whole genome shotgun (WGS) entry which is preliminary data.</text>
</comment>
<protein>
    <submittedName>
        <fullName evidence="1">Uncharacterized protein</fullName>
    </submittedName>
</protein>
<feature type="non-terminal residue" evidence="1">
    <location>
        <position position="59"/>
    </location>
</feature>
<name>A0AAV4WPY9_CAEEX</name>
<accession>A0AAV4WPY9</accession>
<reference evidence="1 2" key="1">
    <citation type="submission" date="2021-06" db="EMBL/GenBank/DDBJ databases">
        <title>Caerostris extrusa draft genome.</title>
        <authorList>
            <person name="Kono N."/>
            <person name="Arakawa K."/>
        </authorList>
    </citation>
    <scope>NUCLEOTIDE SEQUENCE [LARGE SCALE GENOMIC DNA]</scope>
</reference>
<evidence type="ECO:0000313" key="1">
    <source>
        <dbReference type="EMBL" id="GIY84981.1"/>
    </source>
</evidence>
<keyword evidence="2" id="KW-1185">Reference proteome</keyword>
<dbReference type="Proteomes" id="UP001054945">
    <property type="component" value="Unassembled WGS sequence"/>
</dbReference>
<organism evidence="1 2">
    <name type="scientific">Caerostris extrusa</name>
    <name type="common">Bark spider</name>
    <name type="synonym">Caerostris bankana</name>
    <dbReference type="NCBI Taxonomy" id="172846"/>
    <lineage>
        <taxon>Eukaryota</taxon>
        <taxon>Metazoa</taxon>
        <taxon>Ecdysozoa</taxon>
        <taxon>Arthropoda</taxon>
        <taxon>Chelicerata</taxon>
        <taxon>Arachnida</taxon>
        <taxon>Araneae</taxon>
        <taxon>Araneomorphae</taxon>
        <taxon>Entelegynae</taxon>
        <taxon>Araneoidea</taxon>
        <taxon>Araneidae</taxon>
        <taxon>Caerostris</taxon>
    </lineage>
</organism>
<sequence>MVIHEQSTDDWYKVGGRLSFLLNISVSSSHAFTDVIPRLQIPEDAYKGEMALVLFAFSI</sequence>
<proteinExistence type="predicted"/>
<gene>
    <name evidence="1" type="ORF">CEXT_340881</name>
</gene>